<sequence>QWKIITGACVAGFVFLLVIIITVCARKYTIRKRRRTEPPQPGLEPVTQSRHDVPEEDGSNQSVHLYCEADPPASDGADAAGKRRRTEPPQPGLELVMQSRHDVPEEDGSNQSVHLYCEADPPASDGADAAEDVPPSVCHGPRNPPDDYLNPSASRDEIEEEGSEWKTVPFYQNTQIRNVGATAAAYDSAMTQDDVSPSDSTLTSSGVSKNSHTENCNTDVDKTCYVAYDPRLYENTKPRH</sequence>
<comment type="caution">
    <text evidence="3">The sequence shown here is derived from an EMBL/GenBank/DDBJ whole genome shotgun (WGS) entry which is preliminary data.</text>
</comment>
<keyword evidence="4" id="KW-1185">Reference proteome</keyword>
<evidence type="ECO:0000313" key="4">
    <source>
        <dbReference type="Proteomes" id="UP001519460"/>
    </source>
</evidence>
<feature type="transmembrane region" description="Helical" evidence="2">
    <location>
        <begin position="6"/>
        <end position="25"/>
    </location>
</feature>
<accession>A0ABD0KAP3</accession>
<feature type="region of interest" description="Disordered" evidence="1">
    <location>
        <begin position="115"/>
        <end position="149"/>
    </location>
</feature>
<reference evidence="3 4" key="1">
    <citation type="journal article" date="2023" name="Sci. Data">
        <title>Genome assembly of the Korean intertidal mud-creeper Batillaria attramentaria.</title>
        <authorList>
            <person name="Patra A.K."/>
            <person name="Ho P.T."/>
            <person name="Jun S."/>
            <person name="Lee S.J."/>
            <person name="Kim Y."/>
            <person name="Won Y.J."/>
        </authorList>
    </citation>
    <scope>NUCLEOTIDE SEQUENCE [LARGE SCALE GENOMIC DNA]</scope>
    <source>
        <strain evidence="3">Wonlab-2016</strain>
    </source>
</reference>
<proteinExistence type="predicted"/>
<organism evidence="3 4">
    <name type="scientific">Batillaria attramentaria</name>
    <dbReference type="NCBI Taxonomy" id="370345"/>
    <lineage>
        <taxon>Eukaryota</taxon>
        <taxon>Metazoa</taxon>
        <taxon>Spiralia</taxon>
        <taxon>Lophotrochozoa</taxon>
        <taxon>Mollusca</taxon>
        <taxon>Gastropoda</taxon>
        <taxon>Caenogastropoda</taxon>
        <taxon>Sorbeoconcha</taxon>
        <taxon>Cerithioidea</taxon>
        <taxon>Batillariidae</taxon>
        <taxon>Batillaria</taxon>
    </lineage>
</organism>
<keyword evidence="2" id="KW-0812">Transmembrane</keyword>
<feature type="region of interest" description="Disordered" evidence="1">
    <location>
        <begin position="35"/>
        <end position="93"/>
    </location>
</feature>
<feature type="compositionally biased region" description="Low complexity" evidence="1">
    <location>
        <begin position="69"/>
        <end position="79"/>
    </location>
</feature>
<protein>
    <submittedName>
        <fullName evidence="3">Uncharacterized protein</fullName>
    </submittedName>
</protein>
<dbReference type="AlphaFoldDB" id="A0ABD0KAP3"/>
<gene>
    <name evidence="3" type="ORF">BaRGS_00024565</name>
</gene>
<keyword evidence="2" id="KW-1133">Transmembrane helix</keyword>
<evidence type="ECO:0000256" key="2">
    <source>
        <dbReference type="SAM" id="Phobius"/>
    </source>
</evidence>
<feature type="region of interest" description="Disordered" evidence="1">
    <location>
        <begin position="189"/>
        <end position="216"/>
    </location>
</feature>
<name>A0ABD0KAP3_9CAEN</name>
<feature type="non-terminal residue" evidence="3">
    <location>
        <position position="1"/>
    </location>
</feature>
<keyword evidence="2" id="KW-0472">Membrane</keyword>
<dbReference type="Proteomes" id="UP001519460">
    <property type="component" value="Unassembled WGS sequence"/>
</dbReference>
<evidence type="ECO:0000313" key="3">
    <source>
        <dbReference type="EMBL" id="KAK7484195.1"/>
    </source>
</evidence>
<evidence type="ECO:0000256" key="1">
    <source>
        <dbReference type="SAM" id="MobiDB-lite"/>
    </source>
</evidence>
<feature type="compositionally biased region" description="Low complexity" evidence="1">
    <location>
        <begin position="118"/>
        <end position="127"/>
    </location>
</feature>
<dbReference type="EMBL" id="JACVVK020000214">
    <property type="protein sequence ID" value="KAK7484195.1"/>
    <property type="molecule type" value="Genomic_DNA"/>
</dbReference>